<reference evidence="3" key="1">
    <citation type="journal article" date="2021" name="Nat. Commun.">
        <title>Genetic determinants of endophytism in the Arabidopsis root mycobiome.</title>
        <authorList>
            <person name="Mesny F."/>
            <person name="Miyauchi S."/>
            <person name="Thiergart T."/>
            <person name="Pickel B."/>
            <person name="Atanasova L."/>
            <person name="Karlsson M."/>
            <person name="Huettel B."/>
            <person name="Barry K.W."/>
            <person name="Haridas S."/>
            <person name="Chen C."/>
            <person name="Bauer D."/>
            <person name="Andreopoulos W."/>
            <person name="Pangilinan J."/>
            <person name="LaButti K."/>
            <person name="Riley R."/>
            <person name="Lipzen A."/>
            <person name="Clum A."/>
            <person name="Drula E."/>
            <person name="Henrissat B."/>
            <person name="Kohler A."/>
            <person name="Grigoriev I.V."/>
            <person name="Martin F.M."/>
            <person name="Hacquard S."/>
        </authorList>
    </citation>
    <scope>NUCLEOTIDE SEQUENCE</scope>
    <source>
        <strain evidence="3">MPI-CAGE-CH-0243</strain>
    </source>
</reference>
<evidence type="ECO:0000256" key="1">
    <source>
        <dbReference type="SAM" id="MobiDB-lite"/>
    </source>
</evidence>
<dbReference type="OrthoDB" id="5428863at2759"/>
<accession>A0A9P9EKH1</accession>
<protein>
    <submittedName>
        <fullName evidence="3">Heterokaryon incompatibility protein-domain-containing protein</fullName>
    </submittedName>
</protein>
<dbReference type="InterPro" id="IPR010730">
    <property type="entry name" value="HET"/>
</dbReference>
<dbReference type="Proteomes" id="UP000700596">
    <property type="component" value="Unassembled WGS sequence"/>
</dbReference>
<feature type="domain" description="Heterokaryon incompatibility" evidence="2">
    <location>
        <begin position="240"/>
        <end position="389"/>
    </location>
</feature>
<feature type="compositionally biased region" description="Polar residues" evidence="1">
    <location>
        <begin position="1"/>
        <end position="10"/>
    </location>
</feature>
<comment type="caution">
    <text evidence="3">The sequence shown here is derived from an EMBL/GenBank/DDBJ whole genome shotgun (WGS) entry which is preliminary data.</text>
</comment>
<sequence length="773" mass="88337">MTSDSDSWATDESGVPDAHLLPVPQNTSRPGDNLCDICRALNLDVNRFVVLPGDPEWNDRDKADDLNIHLGKVEDIKRKTTCPLCRLVLVALSGKDVPTHENEEPLSVSMSWNTNGPTPDPTQPWNRRPEVRILRPYLRTQSGGYPEARLNLFPEITLLANDSPTDSINYFIRPYNQDKIDFAIVRRWLALCNKYHGKACRKNRILKELRRSHPTEEVPDFRCIDVEQKCVTKLPSGKRYAALSYVWGAEIHFKALSSNIEELEKQGSLDDPKLLSKIPLTIRDAIDVAKEVDIEYLWVDNLCIIQDDEELKSKTIKAMDLVYSAADLVIVTAGSDNAYAGITGLRSGTREYRQPIEEIAPGFRLAFRTRWADSVEGKSYNTRGWTYQETHFANKSLTFIDGKVVFRCQGVDAWEEHLIEAPNEIKGRQMRRSGGFEGGDIGEFEGLIQNYSKRVLSYDDDVYNAFAGVSRQLTVQLDTDLCHGIPTRYFDWFLLWRPLSLQSRRLSKDGTRILAPSWSWSGWVGTSWPHMWDWYSRSIGHVRKAIRKRTWIIWYQRDGHDSTSCRRLTRHPSDTDSSWKPSRNFYGSRVRGRFNMDCSQVEPSSILLEPLIPPTYVKDILSNGSGSGYLQFWTVSLTLRLAAPRSLDEERGPVDKRHRLGIFGRSGRELGIIRVQPLWLETNTLPQEREFILVCEGRDTRAENGRNDHEEGWRYRTMLLEWVGKESRRTAMGSIDSPSKPMYAERVAIGSIGKQDLEEALGGGPIWKEIILG</sequence>
<name>A0A9P9EKH1_9PLEO</name>
<evidence type="ECO:0000313" key="4">
    <source>
        <dbReference type="Proteomes" id="UP000700596"/>
    </source>
</evidence>
<feature type="region of interest" description="Disordered" evidence="1">
    <location>
        <begin position="1"/>
        <end position="26"/>
    </location>
</feature>
<organism evidence="3 4">
    <name type="scientific">Dendryphion nanum</name>
    <dbReference type="NCBI Taxonomy" id="256645"/>
    <lineage>
        <taxon>Eukaryota</taxon>
        <taxon>Fungi</taxon>
        <taxon>Dikarya</taxon>
        <taxon>Ascomycota</taxon>
        <taxon>Pezizomycotina</taxon>
        <taxon>Dothideomycetes</taxon>
        <taxon>Pleosporomycetidae</taxon>
        <taxon>Pleosporales</taxon>
        <taxon>Torulaceae</taxon>
        <taxon>Dendryphion</taxon>
    </lineage>
</organism>
<dbReference type="EMBL" id="JAGMWT010000001">
    <property type="protein sequence ID" value="KAH7138762.1"/>
    <property type="molecule type" value="Genomic_DNA"/>
</dbReference>
<evidence type="ECO:0000313" key="3">
    <source>
        <dbReference type="EMBL" id="KAH7138762.1"/>
    </source>
</evidence>
<keyword evidence="4" id="KW-1185">Reference proteome</keyword>
<dbReference type="PANTHER" id="PTHR33112">
    <property type="entry name" value="DOMAIN PROTEIN, PUTATIVE-RELATED"/>
    <property type="match status" value="1"/>
</dbReference>
<feature type="region of interest" description="Disordered" evidence="1">
    <location>
        <begin position="100"/>
        <end position="127"/>
    </location>
</feature>
<proteinExistence type="predicted"/>
<dbReference type="AlphaFoldDB" id="A0A9P9EKH1"/>
<dbReference type="PANTHER" id="PTHR33112:SF12">
    <property type="entry name" value="HETEROKARYON INCOMPATIBILITY DOMAIN-CONTAINING PROTEIN"/>
    <property type="match status" value="1"/>
</dbReference>
<evidence type="ECO:0000259" key="2">
    <source>
        <dbReference type="Pfam" id="PF06985"/>
    </source>
</evidence>
<gene>
    <name evidence="3" type="ORF">B0J11DRAFT_610237</name>
</gene>
<feature type="compositionally biased region" description="Polar residues" evidence="1">
    <location>
        <begin position="108"/>
        <end position="117"/>
    </location>
</feature>
<dbReference type="Pfam" id="PF06985">
    <property type="entry name" value="HET"/>
    <property type="match status" value="1"/>
</dbReference>